<dbReference type="EMBL" id="AP024749">
    <property type="protein sequence ID" value="BCY28708.1"/>
    <property type="molecule type" value="Genomic_DNA"/>
</dbReference>
<name>A0ABN6HWD6_9FLAO</name>
<dbReference type="Proteomes" id="UP000825258">
    <property type="component" value="Chromosome"/>
</dbReference>
<protein>
    <recommendedName>
        <fullName evidence="5">DUF4129 domain-containing protein</fullName>
    </recommendedName>
</protein>
<evidence type="ECO:0008006" key="5">
    <source>
        <dbReference type="Google" id="ProtNLM"/>
    </source>
</evidence>
<proteinExistence type="predicted"/>
<evidence type="ECO:0000313" key="4">
    <source>
        <dbReference type="Proteomes" id="UP000825258"/>
    </source>
</evidence>
<evidence type="ECO:0000256" key="2">
    <source>
        <dbReference type="SAM" id="SignalP"/>
    </source>
</evidence>
<organism evidence="3 4">
    <name type="scientific">Flavobacterium okayamense</name>
    <dbReference type="NCBI Taxonomy" id="2830782"/>
    <lineage>
        <taxon>Bacteria</taxon>
        <taxon>Pseudomonadati</taxon>
        <taxon>Bacteroidota</taxon>
        <taxon>Flavobacteriia</taxon>
        <taxon>Flavobacteriales</taxon>
        <taxon>Flavobacteriaceae</taxon>
        <taxon>Flavobacterium</taxon>
    </lineage>
</organism>
<dbReference type="RefSeq" id="WP_221257822.1">
    <property type="nucleotide sequence ID" value="NZ_AP024749.1"/>
</dbReference>
<feature type="transmembrane region" description="Helical" evidence="1">
    <location>
        <begin position="90"/>
        <end position="112"/>
    </location>
</feature>
<keyword evidence="1" id="KW-0812">Transmembrane</keyword>
<keyword evidence="1" id="KW-1133">Transmembrane helix</keyword>
<feature type="chain" id="PRO_5046773575" description="DUF4129 domain-containing protein" evidence="2">
    <location>
        <begin position="21"/>
        <end position="234"/>
    </location>
</feature>
<accession>A0ABN6HWD6</accession>
<feature type="signal peptide" evidence="2">
    <location>
        <begin position="1"/>
        <end position="20"/>
    </location>
</feature>
<reference evidence="3 4" key="1">
    <citation type="submission" date="2021-06" db="EMBL/GenBank/DDBJ databases">
        <title>Whole genome sequences of Flavobacterium sp. KK2020170 and assembly.</title>
        <authorList>
            <person name="Kitahara K."/>
            <person name="Miyoshi S."/>
            <person name="Uesaka K."/>
        </authorList>
    </citation>
    <scope>NUCLEOTIDE SEQUENCE [LARGE SCALE GENOMIC DNA]</scope>
    <source>
        <strain evidence="3 4">KK2020170</strain>
    </source>
</reference>
<sequence>MKSKLTCLFLLLLNSAFSFNETVNDSIEYNQRNFESSFQDNYKGDEFNYEPLVEVKELSAWEKFWEAVGRFFADLFDFGGVGNSMSGLQILFKVIAVIVIVFVVYLIVKVIINKEGGWVFSKSAKKIDVLENVEENIHTINFNKIVKDAVQNKNYRIAVRYYYLWLLKSLSDKNIIEWDIEKTNADYLNEISNLETKKNFQFLSYIYEYSWYGEFDLTEDDFKKAEKAFQKNIL</sequence>
<evidence type="ECO:0000313" key="3">
    <source>
        <dbReference type="EMBL" id="BCY28708.1"/>
    </source>
</evidence>
<keyword evidence="2" id="KW-0732">Signal</keyword>
<keyword evidence="4" id="KW-1185">Reference proteome</keyword>
<keyword evidence="1" id="KW-0472">Membrane</keyword>
<gene>
    <name evidence="3" type="ORF">KK2020170_15760</name>
</gene>
<evidence type="ECO:0000256" key="1">
    <source>
        <dbReference type="SAM" id="Phobius"/>
    </source>
</evidence>